<name>A0A7D3QX54_9VIRU</name>
<gene>
    <name evidence="3" type="ORF">Fadolivirus_1_682</name>
</gene>
<dbReference type="Gene3D" id="3.40.50.300">
    <property type="entry name" value="P-loop containing nucleotide triphosphate hydrolases"/>
    <property type="match status" value="1"/>
</dbReference>
<feature type="domain" description="NadR/Ttd14 AAA" evidence="2">
    <location>
        <begin position="8"/>
        <end position="166"/>
    </location>
</feature>
<proteinExistence type="predicted"/>
<keyword evidence="4" id="KW-1185">Reference proteome</keyword>
<dbReference type="EMBL" id="MT418680">
    <property type="protein sequence ID" value="QKF94140.1"/>
    <property type="molecule type" value="Genomic_DNA"/>
</dbReference>
<evidence type="ECO:0000256" key="1">
    <source>
        <dbReference type="SAM" id="Phobius"/>
    </source>
</evidence>
<sequence length="187" mass="21985">MDRKTYIVNLIGGPCIGKTTLSALIFAKLKLHKNKYVAEYVQEYAKQLVWTKNFDLLNNQFYVSQYQYKLLKQMNGCLDYVVTDGPIIQGLYYNLHNKDNISNIDKTEKFILQCHSEFNNINIFLKRGNYEYESQGRLQTEEESREIDVILKHLLKQNGIEFEVFDANSEEENINKMIDYIISKSTQ</sequence>
<keyword evidence="1" id="KW-0472">Membrane</keyword>
<evidence type="ECO:0000313" key="4">
    <source>
        <dbReference type="Proteomes" id="UP001162001"/>
    </source>
</evidence>
<keyword evidence="1" id="KW-0812">Transmembrane</keyword>
<reference evidence="3 4" key="1">
    <citation type="submission" date="2020-04" db="EMBL/GenBank/DDBJ databases">
        <title>Advantages and limits of metagenomic assembly and binning of a giant virus.</title>
        <authorList>
            <person name="Schulz F."/>
            <person name="Andreani J."/>
            <person name="Francis R."/>
            <person name="Boudjemaa H."/>
            <person name="Bou Khalil J.Y."/>
            <person name="Lee J."/>
            <person name="La Scola B."/>
            <person name="Woyke T."/>
        </authorList>
    </citation>
    <scope>NUCLEOTIDE SEQUENCE [LARGE SCALE GENOMIC DNA]</scope>
    <source>
        <strain evidence="3 4">FV1/VV64</strain>
    </source>
</reference>
<protein>
    <submittedName>
        <fullName evidence="3">AAA domain-containing protein (NadR/ttd14)</fullName>
    </submittedName>
</protein>
<accession>A0A7D3QX54</accession>
<dbReference type="SUPFAM" id="SSF52540">
    <property type="entry name" value="P-loop containing nucleoside triphosphate hydrolases"/>
    <property type="match status" value="1"/>
</dbReference>
<dbReference type="InterPro" id="IPR027417">
    <property type="entry name" value="P-loop_NTPase"/>
</dbReference>
<dbReference type="Proteomes" id="UP001162001">
    <property type="component" value="Segment"/>
</dbReference>
<evidence type="ECO:0000313" key="3">
    <source>
        <dbReference type="EMBL" id="QKF94140.1"/>
    </source>
</evidence>
<organism evidence="3 4">
    <name type="scientific">Fadolivirus FV1/VV64</name>
    <dbReference type="NCBI Taxonomy" id="3070911"/>
    <lineage>
        <taxon>Viruses</taxon>
        <taxon>Varidnaviria</taxon>
        <taxon>Bamfordvirae</taxon>
        <taxon>Nucleocytoviricota</taxon>
        <taxon>Megaviricetes</taxon>
        <taxon>Imitervirales</taxon>
        <taxon>Mimiviridae</taxon>
        <taxon>Klosneuvirinae</taxon>
        <taxon>Fadolivirus</taxon>
        <taxon>Fadolivirus algeromassiliense</taxon>
    </lineage>
</organism>
<keyword evidence="1" id="KW-1133">Transmembrane helix</keyword>
<dbReference type="Pfam" id="PF13521">
    <property type="entry name" value="AAA_28"/>
    <property type="match status" value="1"/>
</dbReference>
<feature type="transmembrane region" description="Helical" evidence="1">
    <location>
        <begin position="6"/>
        <end position="27"/>
    </location>
</feature>
<evidence type="ECO:0000259" key="2">
    <source>
        <dbReference type="Pfam" id="PF13521"/>
    </source>
</evidence>
<dbReference type="InterPro" id="IPR038727">
    <property type="entry name" value="NadR/Ttd14_AAA_dom"/>
</dbReference>